<dbReference type="Gene3D" id="3.90.980.10">
    <property type="entry name" value="DNA primase, catalytic core, N-terminal domain"/>
    <property type="match status" value="1"/>
</dbReference>
<dbReference type="AlphaFoldDB" id="A0A167JAF7"/>
<proteinExistence type="predicted"/>
<dbReference type="SUPFAM" id="SSF56731">
    <property type="entry name" value="DNA primase core"/>
    <property type="match status" value="1"/>
</dbReference>
<name>A0A167JAF7_9GAMM</name>
<dbReference type="RefSeq" id="WP_063382855.1">
    <property type="nucleotide sequence ID" value="NZ_AUXX01000047.1"/>
</dbReference>
<accession>A0A167JAF7</accession>
<comment type="caution">
    <text evidence="1">The sequence shown here is derived from an EMBL/GenBank/DDBJ whole genome shotgun (WGS) entry which is preliminary data.</text>
</comment>
<dbReference type="EMBL" id="AUXX01000047">
    <property type="protein sequence ID" value="KZN60835.1"/>
    <property type="molecule type" value="Genomic_DNA"/>
</dbReference>
<reference evidence="1 2" key="1">
    <citation type="submission" date="2013-07" db="EMBL/GenBank/DDBJ databases">
        <title>Comparative Genomic and Metabolomic Analysis of Twelve Strains of Pseudoalteromonas luteoviolacea.</title>
        <authorList>
            <person name="Vynne N.G."/>
            <person name="Mansson M."/>
            <person name="Gram L."/>
        </authorList>
    </citation>
    <scope>NUCLEOTIDE SEQUENCE [LARGE SCALE GENOMIC DNA]</scope>
    <source>
        <strain evidence="1 2">S4060-1</strain>
    </source>
</reference>
<dbReference type="Proteomes" id="UP000076661">
    <property type="component" value="Unassembled WGS sequence"/>
</dbReference>
<dbReference type="PATRIC" id="fig|1365257.3.peg.4694"/>
<organism evidence="1 2">
    <name type="scientific">Pseudoalteromonas luteoviolacea S4060-1</name>
    <dbReference type="NCBI Taxonomy" id="1365257"/>
    <lineage>
        <taxon>Bacteria</taxon>
        <taxon>Pseudomonadati</taxon>
        <taxon>Pseudomonadota</taxon>
        <taxon>Gammaproteobacteria</taxon>
        <taxon>Alteromonadales</taxon>
        <taxon>Pseudoalteromonadaceae</taxon>
        <taxon>Pseudoalteromonas</taxon>
    </lineage>
</organism>
<evidence type="ECO:0000313" key="1">
    <source>
        <dbReference type="EMBL" id="KZN60835.1"/>
    </source>
</evidence>
<protein>
    <submittedName>
        <fullName evidence="1">Uncharacterized protein</fullName>
    </submittedName>
</protein>
<dbReference type="InterPro" id="IPR037068">
    <property type="entry name" value="DNA_primase_core_N_sf"/>
</dbReference>
<sequence>MSDEVNLEEFEALINIANLDDVFLSKVIEIYHQRLLNNESALQKLALLGISPENVKSHQLGYCDRTLNKYVKPLEHAEGANFRGALRRNELTNESGHELFRGCIVEPIFENNALVAVCGVKLLTPSKAAPRVIQWYRDTVYRYPVYFYIMTMAKHYVAH</sequence>
<gene>
    <name evidence="1" type="ORF">N478_25865</name>
</gene>
<evidence type="ECO:0000313" key="2">
    <source>
        <dbReference type="Proteomes" id="UP000076661"/>
    </source>
</evidence>